<protein>
    <submittedName>
        <fullName evidence="1">Uncharacterized protein</fullName>
    </submittedName>
</protein>
<sequence>MKKNQLVGITVGADGGTHIRKKTSFFFFHETEIESVADKGWANTILEGTKPEDSEGILVFYYDEDEQTTKQVTVDDKASIKEIMKAASKYQRG</sequence>
<organism evidence="1 2">
    <name type="scientific">Anaerotruncus colihominis</name>
    <dbReference type="NCBI Taxonomy" id="169435"/>
    <lineage>
        <taxon>Bacteria</taxon>
        <taxon>Bacillati</taxon>
        <taxon>Bacillota</taxon>
        <taxon>Clostridia</taxon>
        <taxon>Eubacteriales</taxon>
        <taxon>Oscillospiraceae</taxon>
        <taxon>Anaerotruncus</taxon>
    </lineage>
</organism>
<gene>
    <name evidence="1" type="ORF">B5F11_18520</name>
</gene>
<dbReference type="Proteomes" id="UP000196386">
    <property type="component" value="Unassembled WGS sequence"/>
</dbReference>
<dbReference type="EMBL" id="NFKP01000035">
    <property type="protein sequence ID" value="OUP67388.1"/>
    <property type="molecule type" value="Genomic_DNA"/>
</dbReference>
<evidence type="ECO:0000313" key="1">
    <source>
        <dbReference type="EMBL" id="OUP67388.1"/>
    </source>
</evidence>
<comment type="caution">
    <text evidence="1">The sequence shown here is derived from an EMBL/GenBank/DDBJ whole genome shotgun (WGS) entry which is preliminary data.</text>
</comment>
<proteinExistence type="predicted"/>
<dbReference type="AlphaFoldDB" id="A0A1Y4MF49"/>
<dbReference type="RefSeq" id="WP_162614248.1">
    <property type="nucleotide sequence ID" value="NZ_NFKP01000035.1"/>
</dbReference>
<accession>A0A1Y4MF49</accession>
<reference evidence="2" key="1">
    <citation type="submission" date="2017-04" db="EMBL/GenBank/DDBJ databases">
        <title>Function of individual gut microbiota members based on whole genome sequencing of pure cultures obtained from chicken caecum.</title>
        <authorList>
            <person name="Medvecky M."/>
            <person name="Cejkova D."/>
            <person name="Polansky O."/>
            <person name="Karasova D."/>
            <person name="Kubasova T."/>
            <person name="Cizek A."/>
            <person name="Rychlik I."/>
        </authorList>
    </citation>
    <scope>NUCLEOTIDE SEQUENCE [LARGE SCALE GENOMIC DNA]</scope>
    <source>
        <strain evidence="2">An175</strain>
    </source>
</reference>
<name>A0A1Y4MF49_9FIRM</name>
<evidence type="ECO:0000313" key="2">
    <source>
        <dbReference type="Proteomes" id="UP000196386"/>
    </source>
</evidence>